<dbReference type="Proteomes" id="UP001320159">
    <property type="component" value="Unassembled WGS sequence"/>
</dbReference>
<organism evidence="2 3">
    <name type="scientific">Methanooceanicella nereidis</name>
    <dbReference type="NCBI Taxonomy" id="2052831"/>
    <lineage>
        <taxon>Archaea</taxon>
        <taxon>Methanobacteriati</taxon>
        <taxon>Methanobacteriota</taxon>
        <taxon>Stenosarchaea group</taxon>
        <taxon>Methanomicrobia</taxon>
        <taxon>Methanocellales</taxon>
        <taxon>Methanocellaceae</taxon>
        <taxon>Methanooceanicella</taxon>
    </lineage>
</organism>
<name>A0AAP2W5Y5_9EURY</name>
<sequence length="532" mass="60300">MASYNLLTEPWIGSIDQSGSIRHMGILGTLKESHNLKCIYDPAPPIEFGIYRLLIAFIMDAFNPGDTEDLADILENGYFDHEILDLYATEWGDRFDIFDEKHPFMQEPINDIKKKPPEPVARLMQHLPAGTNVTHFHHGNWEDHAFSYEQCAKGLVTIAPFMTAGGAGLSPSINGSPPWYVLVKGRNLFETIVYNVCVVQPFIKPIGDMPVVWKNGNKLDSIKDVKTFSIPGGLTWRPRIIQLIPEGSVGKCTYSGAEQPGLVRHMNWGPGQKSPEPGYWADPQVSYIKTKEGIRPLRPVPNKELWRDIGPLMLLQHGDYSGKDGKISYERPSVINQFKQLGDTGIIRKEEPLQIEVFGIRTDGKMKIYEWYHEDLNIAREILDKNNAGRLIQDGMDLADYVSYNIRQALKKAYPRNGKSNDKAFDNIIVSAQSSYWRSLKDQFENEFLSTLSKQDENDSGAYFKLIDEWKKILVQEGTKALEKGLGPLDTDGESLKRQVEAMNEFRARTRAALYPDSKKDGKKSRNKKEST</sequence>
<feature type="region of interest" description="Disordered" evidence="1">
    <location>
        <begin position="511"/>
        <end position="532"/>
    </location>
</feature>
<evidence type="ECO:0000313" key="3">
    <source>
        <dbReference type="Proteomes" id="UP001320159"/>
    </source>
</evidence>
<evidence type="ECO:0000313" key="2">
    <source>
        <dbReference type="EMBL" id="MCD1294793.1"/>
    </source>
</evidence>
<dbReference type="RefSeq" id="WP_230741628.1">
    <property type="nucleotide sequence ID" value="NZ_PGCK01000005.1"/>
</dbReference>
<dbReference type="EMBL" id="PGCK01000005">
    <property type="protein sequence ID" value="MCD1294793.1"/>
    <property type="molecule type" value="Genomic_DNA"/>
</dbReference>
<reference evidence="2 3" key="1">
    <citation type="submission" date="2017-11" db="EMBL/GenBank/DDBJ databases">
        <title>Isolation and Characterization of Family Methanocellaceae Species from Potential Methane Hydrate Area Offshore Southwestern Taiwan.</title>
        <authorList>
            <person name="Zhang W.-L."/>
            <person name="Chen W.-C."/>
            <person name="Lai M.-C."/>
            <person name="Chen S.-C."/>
        </authorList>
    </citation>
    <scope>NUCLEOTIDE SEQUENCE [LARGE SCALE GENOMIC DNA]</scope>
    <source>
        <strain evidence="2 3">CWC-04</strain>
    </source>
</reference>
<keyword evidence="3" id="KW-1185">Reference proteome</keyword>
<gene>
    <name evidence="2" type="primary">casA</name>
    <name evidence="2" type="ORF">CUJ83_07245</name>
</gene>
<evidence type="ECO:0000256" key="1">
    <source>
        <dbReference type="SAM" id="MobiDB-lite"/>
    </source>
</evidence>
<dbReference type="Pfam" id="PF09481">
    <property type="entry name" value="CRISPR_Cse1"/>
    <property type="match status" value="1"/>
</dbReference>
<accession>A0AAP2W5Y5</accession>
<dbReference type="Gene3D" id="1.10.132.100">
    <property type="match status" value="1"/>
</dbReference>
<dbReference type="AlphaFoldDB" id="A0AAP2W5Y5"/>
<protein>
    <submittedName>
        <fullName evidence="2">Type I-E CRISPR-associated protein Cse1/CasA</fullName>
    </submittedName>
</protein>
<dbReference type="InterPro" id="IPR013381">
    <property type="entry name" value="CRISPR-assoc_prot_Cse1"/>
</dbReference>
<dbReference type="CDD" id="cd09729">
    <property type="entry name" value="Cse1_I-E"/>
    <property type="match status" value="1"/>
</dbReference>
<proteinExistence type="predicted"/>
<comment type="caution">
    <text evidence="2">The sequence shown here is derived from an EMBL/GenBank/DDBJ whole genome shotgun (WGS) entry which is preliminary data.</text>
</comment>
<dbReference type="NCBIfam" id="TIGR02547">
    <property type="entry name" value="casA_cse1"/>
    <property type="match status" value="1"/>
</dbReference>
<feature type="compositionally biased region" description="Basic residues" evidence="1">
    <location>
        <begin position="521"/>
        <end position="532"/>
    </location>
</feature>